<evidence type="ECO:0008006" key="8">
    <source>
        <dbReference type="Google" id="ProtNLM"/>
    </source>
</evidence>
<comment type="similarity">
    <text evidence="2">Belongs to the MLF family.</text>
</comment>
<evidence type="ECO:0000313" key="7">
    <source>
        <dbReference type="Proteomes" id="UP000287033"/>
    </source>
</evidence>
<evidence type="ECO:0000256" key="2">
    <source>
        <dbReference type="ARBA" id="ARBA00008332"/>
    </source>
</evidence>
<evidence type="ECO:0000256" key="1">
    <source>
        <dbReference type="ARBA" id="ARBA00004496"/>
    </source>
</evidence>
<gene>
    <name evidence="6" type="ORF">chiPu_0014783</name>
</gene>
<feature type="compositionally biased region" description="Polar residues" evidence="5">
    <location>
        <begin position="37"/>
        <end position="58"/>
    </location>
</feature>
<sequence>MFREIEDDPFFAEPFRFHHEHLREMVGNAPNLLGQDFISNSQPGSSTQPVTRNEASSWTDPFNRMSTMMEQIRKEMFDMQNKSGIQPSDRVGHSLNSSSVMTYTKVGNEPPKIFQATNHVHNVPGGIKETRRAVKDSESGIEKMSIGHHIQDRAHVIQKSRNQKTGHEEVDQQFINLNENDAANFDQEWQNKVSKYMPSGTCPSGIQDARKAMEGQSTCARGPTAPPPVTPSGGCGCPAQRNGQHMMKHGRK</sequence>
<evidence type="ECO:0000256" key="3">
    <source>
        <dbReference type="ARBA" id="ARBA00022490"/>
    </source>
</evidence>
<dbReference type="EMBL" id="BEZZ01000806">
    <property type="protein sequence ID" value="GCC36290.1"/>
    <property type="molecule type" value="Genomic_DNA"/>
</dbReference>
<organism evidence="6 7">
    <name type="scientific">Chiloscyllium punctatum</name>
    <name type="common">Brownbanded bambooshark</name>
    <name type="synonym">Hemiscyllium punctatum</name>
    <dbReference type="NCBI Taxonomy" id="137246"/>
    <lineage>
        <taxon>Eukaryota</taxon>
        <taxon>Metazoa</taxon>
        <taxon>Chordata</taxon>
        <taxon>Craniata</taxon>
        <taxon>Vertebrata</taxon>
        <taxon>Chondrichthyes</taxon>
        <taxon>Elasmobranchii</taxon>
        <taxon>Galeomorphii</taxon>
        <taxon>Galeoidea</taxon>
        <taxon>Orectolobiformes</taxon>
        <taxon>Hemiscylliidae</taxon>
        <taxon>Chiloscyllium</taxon>
    </lineage>
</organism>
<dbReference type="Proteomes" id="UP000287033">
    <property type="component" value="Unassembled WGS sequence"/>
</dbReference>
<evidence type="ECO:0000313" key="6">
    <source>
        <dbReference type="EMBL" id="GCC36290.1"/>
    </source>
</evidence>
<keyword evidence="3" id="KW-0963">Cytoplasm</keyword>
<name>A0A401T0Y3_CHIPU</name>
<dbReference type="AlphaFoldDB" id="A0A401T0Y3"/>
<keyword evidence="7" id="KW-1185">Reference proteome</keyword>
<dbReference type="OMA" id="MFREIED"/>
<comment type="subcellular location">
    <subcellularLocation>
        <location evidence="1">Cytoplasm</location>
    </subcellularLocation>
</comment>
<accession>A0A401T0Y3</accession>
<dbReference type="PANTHER" id="PTHR13105">
    <property type="entry name" value="MYELOID LEUKEMIA FACTOR"/>
    <property type="match status" value="1"/>
</dbReference>
<dbReference type="GO" id="GO:0005737">
    <property type="term" value="C:cytoplasm"/>
    <property type="evidence" value="ECO:0007669"/>
    <property type="project" value="UniProtKB-SubCell"/>
</dbReference>
<reference evidence="6 7" key="1">
    <citation type="journal article" date="2018" name="Nat. Ecol. Evol.">
        <title>Shark genomes provide insights into elasmobranch evolution and the origin of vertebrates.</title>
        <authorList>
            <person name="Hara Y"/>
            <person name="Yamaguchi K"/>
            <person name="Onimaru K"/>
            <person name="Kadota M"/>
            <person name="Koyanagi M"/>
            <person name="Keeley SD"/>
            <person name="Tatsumi K"/>
            <person name="Tanaka K"/>
            <person name="Motone F"/>
            <person name="Kageyama Y"/>
            <person name="Nozu R"/>
            <person name="Adachi N"/>
            <person name="Nishimura O"/>
            <person name="Nakagawa R"/>
            <person name="Tanegashima C"/>
            <person name="Kiyatake I"/>
            <person name="Matsumoto R"/>
            <person name="Murakumo K"/>
            <person name="Nishida K"/>
            <person name="Terakita A"/>
            <person name="Kuratani S"/>
            <person name="Sato K"/>
            <person name="Hyodo S Kuraku.S."/>
        </authorList>
    </citation>
    <scope>NUCLEOTIDE SEQUENCE [LARGE SCALE GENOMIC DNA]</scope>
</reference>
<dbReference type="OrthoDB" id="8707547at2759"/>
<keyword evidence="4" id="KW-0597">Phosphoprotein</keyword>
<evidence type="ECO:0000256" key="5">
    <source>
        <dbReference type="SAM" id="MobiDB-lite"/>
    </source>
</evidence>
<dbReference type="InterPro" id="IPR019376">
    <property type="entry name" value="Myeloid_leukemia_factor"/>
</dbReference>
<dbReference type="Pfam" id="PF10248">
    <property type="entry name" value="Mlf1IP"/>
    <property type="match status" value="1"/>
</dbReference>
<evidence type="ECO:0000256" key="4">
    <source>
        <dbReference type="ARBA" id="ARBA00022553"/>
    </source>
</evidence>
<comment type="caution">
    <text evidence="6">The sequence shown here is derived from an EMBL/GenBank/DDBJ whole genome shotgun (WGS) entry which is preliminary data.</text>
</comment>
<proteinExistence type="inferred from homology"/>
<dbReference type="STRING" id="137246.A0A401T0Y3"/>
<feature type="region of interest" description="Disordered" evidence="5">
    <location>
        <begin position="35"/>
        <end position="58"/>
    </location>
</feature>
<protein>
    <recommendedName>
        <fullName evidence="8">Myeloid leukemia factor 1</fullName>
    </recommendedName>
</protein>